<name>A0A2T3G290_9FIRM</name>
<gene>
    <name evidence="1" type="ORF">C7U55_02495</name>
</gene>
<evidence type="ECO:0000313" key="1">
    <source>
        <dbReference type="EMBL" id="PST41675.1"/>
    </source>
</evidence>
<keyword evidence="2" id="KW-1185">Reference proteome</keyword>
<sequence length="70" mass="8365">MKQYCRYCANCTYADGAYCGVKKKVMRDSTIKSINKCKDFQFNEIDVLDFDKTYKPRKKKNYEQLGWLDD</sequence>
<dbReference type="GeneID" id="77469975"/>
<reference evidence="2" key="1">
    <citation type="submission" date="2018-03" db="EMBL/GenBank/DDBJ databases">
        <title>Lachnoclostridium SNUG30370 gen.nov., sp.nov., isolated from human faeces.</title>
        <authorList>
            <person name="Seo B."/>
            <person name="Jeon K."/>
            <person name="Ko G."/>
        </authorList>
    </citation>
    <scope>NUCLEOTIDE SEQUENCE [LARGE SCALE GENOMIC DNA]</scope>
    <source>
        <strain evidence="2">SNUG30370</strain>
    </source>
</reference>
<accession>A0A2T3G290</accession>
<evidence type="ECO:0000313" key="2">
    <source>
        <dbReference type="Proteomes" id="UP000241201"/>
    </source>
</evidence>
<proteinExistence type="predicted"/>
<dbReference type="Proteomes" id="UP000241201">
    <property type="component" value="Unassembled WGS sequence"/>
</dbReference>
<dbReference type="AlphaFoldDB" id="A0A2T3G290"/>
<comment type="caution">
    <text evidence="1">The sequence shown here is derived from an EMBL/GenBank/DDBJ whole genome shotgun (WGS) entry which is preliminary data.</text>
</comment>
<organism evidence="1 2">
    <name type="scientific">Faecalibacillus faecis</name>
    <dbReference type="NCBI Taxonomy" id="1982628"/>
    <lineage>
        <taxon>Bacteria</taxon>
        <taxon>Bacillati</taxon>
        <taxon>Bacillota</taxon>
        <taxon>Erysipelotrichia</taxon>
        <taxon>Erysipelotrichales</taxon>
        <taxon>Coprobacillaceae</taxon>
        <taxon>Faecalibacillus</taxon>
    </lineage>
</organism>
<dbReference type="RefSeq" id="WP_106987201.1">
    <property type="nucleotide sequence ID" value="NZ_PYLP01000002.1"/>
</dbReference>
<protein>
    <submittedName>
        <fullName evidence="1">Uncharacterized protein</fullName>
    </submittedName>
</protein>
<dbReference type="EMBL" id="PYLP01000002">
    <property type="protein sequence ID" value="PST41675.1"/>
    <property type="molecule type" value="Genomic_DNA"/>
</dbReference>